<comment type="function">
    <text evidence="9">Part of the tripartite ATP-independent periplasmic (TRAP) transport system.</text>
</comment>
<evidence type="ECO:0000256" key="8">
    <source>
        <dbReference type="ARBA" id="ARBA00038436"/>
    </source>
</evidence>
<comment type="subunit">
    <text evidence="9">The complex comprises the extracytoplasmic solute receptor protein and the two transmembrane proteins.</text>
</comment>
<protein>
    <recommendedName>
        <fullName evidence="9">TRAP transporter small permease protein</fullName>
    </recommendedName>
</protein>
<feature type="transmembrane region" description="Helical" evidence="9">
    <location>
        <begin position="98"/>
        <end position="119"/>
    </location>
</feature>
<dbReference type="GO" id="GO:0022857">
    <property type="term" value="F:transmembrane transporter activity"/>
    <property type="evidence" value="ECO:0007669"/>
    <property type="project" value="UniProtKB-UniRule"/>
</dbReference>
<evidence type="ECO:0000256" key="2">
    <source>
        <dbReference type="ARBA" id="ARBA00022448"/>
    </source>
</evidence>
<evidence type="ECO:0000313" key="12">
    <source>
        <dbReference type="Proteomes" id="UP000033067"/>
    </source>
</evidence>
<gene>
    <name evidence="11" type="ORF">WQ53_07945</name>
</gene>
<evidence type="ECO:0000256" key="7">
    <source>
        <dbReference type="ARBA" id="ARBA00023136"/>
    </source>
</evidence>
<evidence type="ECO:0000256" key="9">
    <source>
        <dbReference type="RuleBase" id="RU369079"/>
    </source>
</evidence>
<dbReference type="PANTHER" id="PTHR35011:SF11">
    <property type="entry name" value="TRAP TRANSPORTER SMALL PERMEASE PROTEIN"/>
    <property type="match status" value="1"/>
</dbReference>
<comment type="subcellular location">
    <subcellularLocation>
        <location evidence="1 9">Cell inner membrane</location>
        <topology evidence="1 9">Multi-pass membrane protein</topology>
    </subcellularLocation>
</comment>
<evidence type="ECO:0000313" key="11">
    <source>
        <dbReference type="EMBL" id="AKC86696.1"/>
    </source>
</evidence>
<evidence type="ECO:0000256" key="4">
    <source>
        <dbReference type="ARBA" id="ARBA00022519"/>
    </source>
</evidence>
<feature type="transmembrane region" description="Helical" evidence="9">
    <location>
        <begin position="20"/>
        <end position="39"/>
    </location>
</feature>
<dbReference type="InterPro" id="IPR055348">
    <property type="entry name" value="DctQ"/>
</dbReference>
<organism evidence="11 12">
    <name type="scientific">Pseudoxanthomonas suwonensis</name>
    <dbReference type="NCBI Taxonomy" id="314722"/>
    <lineage>
        <taxon>Bacteria</taxon>
        <taxon>Pseudomonadati</taxon>
        <taxon>Pseudomonadota</taxon>
        <taxon>Gammaproteobacteria</taxon>
        <taxon>Lysobacterales</taxon>
        <taxon>Lysobacteraceae</taxon>
        <taxon>Pseudoxanthomonas</taxon>
    </lineage>
</organism>
<keyword evidence="7 9" id="KW-0472">Membrane</keyword>
<dbReference type="GO" id="GO:0015740">
    <property type="term" value="P:C4-dicarboxylate transport"/>
    <property type="evidence" value="ECO:0007669"/>
    <property type="project" value="TreeGrafter"/>
</dbReference>
<keyword evidence="6 9" id="KW-1133">Transmembrane helix</keyword>
<proteinExistence type="inferred from homology"/>
<dbReference type="PATRIC" id="fig|314722.6.peg.1703"/>
<dbReference type="AlphaFoldDB" id="A0A0E3UMX9"/>
<evidence type="ECO:0000256" key="5">
    <source>
        <dbReference type="ARBA" id="ARBA00022692"/>
    </source>
</evidence>
<dbReference type="OrthoDB" id="4964541at2"/>
<dbReference type="Pfam" id="PF04290">
    <property type="entry name" value="DctQ"/>
    <property type="match status" value="1"/>
</dbReference>
<dbReference type="RefSeq" id="WP_052631656.1">
    <property type="nucleotide sequence ID" value="NZ_CP011144.1"/>
</dbReference>
<feature type="domain" description="Tripartite ATP-independent periplasmic transporters DctQ component" evidence="10">
    <location>
        <begin position="35"/>
        <end position="162"/>
    </location>
</feature>
<keyword evidence="5 9" id="KW-0812">Transmembrane</keyword>
<accession>A0A0E3UMX9</accession>
<evidence type="ECO:0000256" key="1">
    <source>
        <dbReference type="ARBA" id="ARBA00004429"/>
    </source>
</evidence>
<evidence type="ECO:0000256" key="3">
    <source>
        <dbReference type="ARBA" id="ARBA00022475"/>
    </source>
</evidence>
<evidence type="ECO:0000256" key="6">
    <source>
        <dbReference type="ARBA" id="ARBA00022989"/>
    </source>
</evidence>
<evidence type="ECO:0000259" key="10">
    <source>
        <dbReference type="Pfam" id="PF04290"/>
    </source>
</evidence>
<dbReference type="Proteomes" id="UP000033067">
    <property type="component" value="Chromosome"/>
</dbReference>
<feature type="transmembrane region" description="Helical" evidence="9">
    <location>
        <begin position="59"/>
        <end position="77"/>
    </location>
</feature>
<keyword evidence="3" id="KW-1003">Cell membrane</keyword>
<dbReference type="EMBL" id="CP011144">
    <property type="protein sequence ID" value="AKC86696.1"/>
    <property type="molecule type" value="Genomic_DNA"/>
</dbReference>
<dbReference type="InterPro" id="IPR007387">
    <property type="entry name" value="TRAP_DctQ"/>
</dbReference>
<keyword evidence="2 9" id="KW-0813">Transport</keyword>
<sequence>MTDTAASVPAGPAQRALDRIAGIAIAIAAAALLGLVVVQSWQVFTRYVLNDSPSWTEPVTLLLLATAMGMGAAAGVHTNRHFGFFLLHDHVKPAVRRAIDVLVPLVIIGIGGVIAYWAAVLLVDGLGIRAAGANLPQSINYLPLSLGGALMALFALNRLVLALAPDRQDELPASPAPQDGDL</sequence>
<keyword evidence="12" id="KW-1185">Reference proteome</keyword>
<name>A0A0E3UMX9_9GAMM</name>
<feature type="transmembrane region" description="Helical" evidence="9">
    <location>
        <begin position="139"/>
        <end position="161"/>
    </location>
</feature>
<keyword evidence="4 9" id="KW-0997">Cell inner membrane</keyword>
<dbReference type="PANTHER" id="PTHR35011">
    <property type="entry name" value="2,3-DIKETO-L-GULONATE TRAP TRANSPORTER SMALL PERMEASE PROTEIN YIAM"/>
    <property type="match status" value="1"/>
</dbReference>
<reference evidence="11 12" key="1">
    <citation type="journal article" date="2015" name="Genome Announc.">
        <title>Complete Genome Sequence of Pseudoxanthomonas suwonensis Strain J1, a Cellulose-Degrading Bacterium Isolated from Leaf- and Wood-Enriched Soil.</title>
        <authorList>
            <person name="Hou L."/>
            <person name="Jiang J."/>
            <person name="Xu Z."/>
            <person name="Zhou Y."/>
            <person name="Leung F.C."/>
        </authorList>
    </citation>
    <scope>NUCLEOTIDE SEQUENCE [LARGE SCALE GENOMIC DNA]</scope>
    <source>
        <strain evidence="11 12">J1</strain>
    </source>
</reference>
<dbReference type="GO" id="GO:0005886">
    <property type="term" value="C:plasma membrane"/>
    <property type="evidence" value="ECO:0007669"/>
    <property type="project" value="UniProtKB-SubCell"/>
</dbReference>
<dbReference type="KEGG" id="psuw:WQ53_07945"/>
<comment type="similarity">
    <text evidence="8 9">Belongs to the TRAP transporter small permease family.</text>
</comment>